<gene>
    <name evidence="1" type="ORF">DN730_13315</name>
</gene>
<dbReference type="EMBL" id="QKRA01000006">
    <property type="protein sequence ID" value="RDL43720.1"/>
    <property type="molecule type" value="Genomic_DNA"/>
</dbReference>
<dbReference type="RefSeq" id="WP_115468638.1">
    <property type="nucleotide sequence ID" value="NZ_QKRA01000006.1"/>
</dbReference>
<keyword evidence="2" id="KW-1185">Reference proteome</keyword>
<evidence type="ECO:0000313" key="2">
    <source>
        <dbReference type="Proteomes" id="UP000254326"/>
    </source>
</evidence>
<organism evidence="1 2">
    <name type="scientific">Marinomonas piezotolerans</name>
    <dbReference type="NCBI Taxonomy" id="2213058"/>
    <lineage>
        <taxon>Bacteria</taxon>
        <taxon>Pseudomonadati</taxon>
        <taxon>Pseudomonadota</taxon>
        <taxon>Gammaproteobacteria</taxon>
        <taxon>Oceanospirillales</taxon>
        <taxon>Oceanospirillaceae</taxon>
        <taxon>Marinomonas</taxon>
    </lineage>
</organism>
<sequence length="68" mass="7360">MISRFESIAQNTAIVYAEDAQQVANDYLIKKHGSLEAAPQSDTDAAAAWVAGDRNYYDLIKIGQAEAA</sequence>
<dbReference type="AlphaFoldDB" id="A0A370U7F2"/>
<name>A0A370U7F2_9GAMM</name>
<reference evidence="1 2" key="1">
    <citation type="submission" date="2018-06" db="EMBL/GenBank/DDBJ databases">
        <title>Marinomonas sp. YLB-05 draft genome sequence.</title>
        <authorList>
            <person name="Yu L."/>
            <person name="Tang X."/>
        </authorList>
    </citation>
    <scope>NUCLEOTIDE SEQUENCE [LARGE SCALE GENOMIC DNA]</scope>
    <source>
        <strain evidence="1 2">YLB-05</strain>
    </source>
</reference>
<dbReference type="Proteomes" id="UP000254326">
    <property type="component" value="Unassembled WGS sequence"/>
</dbReference>
<comment type="caution">
    <text evidence="1">The sequence shown here is derived from an EMBL/GenBank/DDBJ whole genome shotgun (WGS) entry which is preliminary data.</text>
</comment>
<proteinExistence type="predicted"/>
<protein>
    <submittedName>
        <fullName evidence="1">Uncharacterized protein</fullName>
    </submittedName>
</protein>
<evidence type="ECO:0000313" key="1">
    <source>
        <dbReference type="EMBL" id="RDL43720.1"/>
    </source>
</evidence>
<accession>A0A370U7F2</accession>